<feature type="compositionally biased region" description="Low complexity" evidence="1">
    <location>
        <begin position="153"/>
        <end position="175"/>
    </location>
</feature>
<protein>
    <submittedName>
        <fullName evidence="2">Uncharacterized protein</fullName>
    </submittedName>
</protein>
<feature type="compositionally biased region" description="Acidic residues" evidence="1">
    <location>
        <begin position="183"/>
        <end position="192"/>
    </location>
</feature>
<comment type="caution">
    <text evidence="2">The sequence shown here is derived from an EMBL/GenBank/DDBJ whole genome shotgun (WGS) entry which is preliminary data.</text>
</comment>
<dbReference type="Proteomes" id="UP001274830">
    <property type="component" value="Unassembled WGS sequence"/>
</dbReference>
<gene>
    <name evidence="2" type="ORF">LTR78_009108</name>
</gene>
<evidence type="ECO:0000313" key="3">
    <source>
        <dbReference type="Proteomes" id="UP001274830"/>
    </source>
</evidence>
<proteinExistence type="predicted"/>
<evidence type="ECO:0000256" key="1">
    <source>
        <dbReference type="SAM" id="MobiDB-lite"/>
    </source>
</evidence>
<dbReference type="EMBL" id="JAUTXT010000048">
    <property type="protein sequence ID" value="KAK3670992.1"/>
    <property type="molecule type" value="Genomic_DNA"/>
</dbReference>
<evidence type="ECO:0000313" key="2">
    <source>
        <dbReference type="EMBL" id="KAK3670992.1"/>
    </source>
</evidence>
<reference evidence="2" key="1">
    <citation type="submission" date="2023-07" db="EMBL/GenBank/DDBJ databases">
        <title>Black Yeasts Isolated from many extreme environments.</title>
        <authorList>
            <person name="Coleine C."/>
            <person name="Stajich J.E."/>
            <person name="Selbmann L."/>
        </authorList>
    </citation>
    <scope>NUCLEOTIDE SEQUENCE</scope>
    <source>
        <strain evidence="2">CCFEE 5485</strain>
    </source>
</reference>
<accession>A0AAE0TS97</accession>
<dbReference type="AlphaFoldDB" id="A0AAE0TS97"/>
<feature type="region of interest" description="Disordered" evidence="1">
    <location>
        <begin position="146"/>
        <end position="197"/>
    </location>
</feature>
<sequence>MIERFCYQVEDEQVPFARQLGEVSRSFSEGCAVNDSEVVDIKAIREWADLGNEPAKACSGKVLLIAEEENLVVLEQEIGKRFRNMQYLVRLVDIADLYHAAQPSPTPAATTDDVCKLTLGHDAGLQVTDRASHILQAARAIVVGHAARSQPTSPTLSPSDRSSSSNHSQRAASVSRGGSNDTDWGEDSDTDDGFDRVRSMTFGSTLSTPVPPPIRSTYVPSSGSAAVRHLSSAIRTALTTQPTTTATFAPARLGPAAAAAASVQPRSTADTWPQIVASESKCTREDQHKRQQLRDQFIPKRIYDRNVEYDALTMTLEGKLIDIARKHDYPNFHRCVYQASASAHPIVMPPVTVNFPDLAKFAVKKVTITEAVIRGVTRNIELRTFVSDWYTPMRVMEGLAEDGPVAEQTKRHREFTTMLRILRRILSGDRMNTGSSGAVRL</sequence>
<keyword evidence="3" id="KW-1185">Reference proteome</keyword>
<name>A0AAE0TS97_9PEZI</name>
<organism evidence="2 3">
    <name type="scientific">Recurvomyces mirabilis</name>
    <dbReference type="NCBI Taxonomy" id="574656"/>
    <lineage>
        <taxon>Eukaryota</taxon>
        <taxon>Fungi</taxon>
        <taxon>Dikarya</taxon>
        <taxon>Ascomycota</taxon>
        <taxon>Pezizomycotina</taxon>
        <taxon>Dothideomycetes</taxon>
        <taxon>Dothideomycetidae</taxon>
        <taxon>Mycosphaerellales</taxon>
        <taxon>Teratosphaeriaceae</taxon>
        <taxon>Recurvomyces</taxon>
    </lineage>
</organism>